<organism evidence="3">
    <name type="scientific">marine metagenome</name>
    <dbReference type="NCBI Taxonomy" id="408172"/>
    <lineage>
        <taxon>unclassified sequences</taxon>
        <taxon>metagenomes</taxon>
        <taxon>ecological metagenomes</taxon>
    </lineage>
</organism>
<dbReference type="PRINTS" id="PR00081">
    <property type="entry name" value="GDHRDH"/>
</dbReference>
<keyword evidence="2" id="KW-0560">Oxidoreductase</keyword>
<dbReference type="SUPFAM" id="SSF51735">
    <property type="entry name" value="NAD(P)-binding Rossmann-fold domains"/>
    <property type="match status" value="1"/>
</dbReference>
<comment type="similarity">
    <text evidence="1">Belongs to the short-chain dehydrogenases/reductases (SDR) family.</text>
</comment>
<dbReference type="InterPro" id="IPR036291">
    <property type="entry name" value="NAD(P)-bd_dom_sf"/>
</dbReference>
<evidence type="ECO:0000256" key="1">
    <source>
        <dbReference type="ARBA" id="ARBA00006484"/>
    </source>
</evidence>
<dbReference type="PANTHER" id="PTHR43391:SF26">
    <property type="entry name" value="BLL7251 PROTEIN"/>
    <property type="match status" value="1"/>
</dbReference>
<dbReference type="Gene3D" id="3.40.50.720">
    <property type="entry name" value="NAD(P)-binding Rossmann-like Domain"/>
    <property type="match status" value="1"/>
</dbReference>
<gene>
    <name evidence="3" type="ORF">METZ01_LOCUS155070</name>
</gene>
<evidence type="ECO:0008006" key="4">
    <source>
        <dbReference type="Google" id="ProtNLM"/>
    </source>
</evidence>
<accession>A0A382AL34</accession>
<protein>
    <recommendedName>
        <fullName evidence="4">Short-chain dehydrogenase</fullName>
    </recommendedName>
</protein>
<proteinExistence type="inferred from homology"/>
<dbReference type="InterPro" id="IPR020904">
    <property type="entry name" value="Sc_DH/Rdtase_CS"/>
</dbReference>
<sequence length="261" mass="27510">MRIKDAVVIVTGGASGIGRALAQRFSAEGARHVAVVDLDGDGAEVVAAEVGGTAFSADVTSGPEVVRAVEMTESAIGPIDLFCSNAGVFVPGGAEVDDACWQNIWEVNVMAHVHAARAVLPSMLSRGRGYLLQTSSAAGLLSQIGSAPYSVTKHAAIGFAEWLAITYGDKGIGVSVLCPQAVRTRMTDGVTARTASVVDGMIEPDQVADAVVAGLADEQFLILPHPEVLEYLRRKTSDYDRWLRGMRKLKGRLPDVPVEPQ</sequence>
<dbReference type="InterPro" id="IPR002347">
    <property type="entry name" value="SDR_fam"/>
</dbReference>
<dbReference type="PROSITE" id="PS00061">
    <property type="entry name" value="ADH_SHORT"/>
    <property type="match status" value="1"/>
</dbReference>
<dbReference type="EMBL" id="UINC01025851">
    <property type="protein sequence ID" value="SVB02216.1"/>
    <property type="molecule type" value="Genomic_DNA"/>
</dbReference>
<evidence type="ECO:0000256" key="2">
    <source>
        <dbReference type="ARBA" id="ARBA00023002"/>
    </source>
</evidence>
<name>A0A382AL34_9ZZZZ</name>
<dbReference type="PANTHER" id="PTHR43391">
    <property type="entry name" value="RETINOL DEHYDROGENASE-RELATED"/>
    <property type="match status" value="1"/>
</dbReference>
<reference evidence="3" key="1">
    <citation type="submission" date="2018-05" db="EMBL/GenBank/DDBJ databases">
        <authorList>
            <person name="Lanie J.A."/>
            <person name="Ng W.-L."/>
            <person name="Kazmierczak K.M."/>
            <person name="Andrzejewski T.M."/>
            <person name="Davidsen T.M."/>
            <person name="Wayne K.J."/>
            <person name="Tettelin H."/>
            <person name="Glass J.I."/>
            <person name="Rusch D."/>
            <person name="Podicherti R."/>
            <person name="Tsui H.-C.T."/>
            <person name="Winkler M.E."/>
        </authorList>
    </citation>
    <scope>NUCLEOTIDE SEQUENCE</scope>
</reference>
<dbReference type="GO" id="GO:0016491">
    <property type="term" value="F:oxidoreductase activity"/>
    <property type="evidence" value="ECO:0007669"/>
    <property type="project" value="UniProtKB-KW"/>
</dbReference>
<dbReference type="Pfam" id="PF00106">
    <property type="entry name" value="adh_short"/>
    <property type="match status" value="1"/>
</dbReference>
<dbReference type="AlphaFoldDB" id="A0A382AL34"/>
<evidence type="ECO:0000313" key="3">
    <source>
        <dbReference type="EMBL" id="SVB02216.1"/>
    </source>
</evidence>